<evidence type="ECO:0000313" key="2">
    <source>
        <dbReference type="EMBL" id="OZS41813.1"/>
    </source>
</evidence>
<name>A0AAW7Y4N3_9GAMM</name>
<gene>
    <name evidence="2" type="ORF">ASV53_21760</name>
    <name evidence="1" type="ORF">Q4568_05315</name>
</gene>
<evidence type="ECO:0000313" key="1">
    <source>
        <dbReference type="EMBL" id="MDO6541937.1"/>
    </source>
</evidence>
<evidence type="ECO:0000313" key="3">
    <source>
        <dbReference type="Proteomes" id="UP000215999"/>
    </source>
</evidence>
<reference evidence="2" key="2">
    <citation type="submission" date="2017-07" db="EMBL/GenBank/DDBJ databases">
        <authorList>
            <person name="Gomez-Gil B."/>
            <person name="Enciso-Ibarra K."/>
        </authorList>
    </citation>
    <scope>NUCLEOTIDE SEQUENCE</scope>
    <source>
        <strain evidence="2">CAIM 1827</strain>
    </source>
</reference>
<dbReference type="EMBL" id="NOIF01000227">
    <property type="protein sequence ID" value="OZS41813.1"/>
    <property type="molecule type" value="Genomic_DNA"/>
</dbReference>
<reference evidence="1" key="3">
    <citation type="submission" date="2023-07" db="EMBL/GenBank/DDBJ databases">
        <title>Genome content predicts the carbon catabolic preferences of heterotrophic bacteria.</title>
        <authorList>
            <person name="Gralka M."/>
        </authorList>
    </citation>
    <scope>NUCLEOTIDE SEQUENCE</scope>
    <source>
        <strain evidence="1">G2M05</strain>
    </source>
</reference>
<comment type="caution">
    <text evidence="1">The sequence shown here is derived from an EMBL/GenBank/DDBJ whole genome shotgun (WGS) entry which is preliminary data.</text>
</comment>
<dbReference type="Proteomes" id="UP000215999">
    <property type="component" value="Unassembled WGS sequence"/>
</dbReference>
<dbReference type="Proteomes" id="UP001170624">
    <property type="component" value="Unassembled WGS sequence"/>
</dbReference>
<dbReference type="AlphaFoldDB" id="A0AAW7Y4N3"/>
<dbReference type="EMBL" id="JAUOPU010000003">
    <property type="protein sequence ID" value="MDO6541937.1"/>
    <property type="molecule type" value="Genomic_DNA"/>
</dbReference>
<protein>
    <submittedName>
        <fullName evidence="1">Uncharacterized protein</fullName>
    </submittedName>
</protein>
<evidence type="ECO:0000313" key="4">
    <source>
        <dbReference type="Proteomes" id="UP001170624"/>
    </source>
</evidence>
<accession>A0AAW7Y4N3</accession>
<keyword evidence="3" id="KW-1185">Reference proteome</keyword>
<sequence length="94" mass="10599">MKNITAFIDQIEKQYRSVACWIYSENDRYTEIEGGGIISVSKLRSILEHHLHIVVQPIEASELDAHLLLPEISMVIPVQFINGKITSYSDAEAA</sequence>
<reference evidence="2 3" key="1">
    <citation type="journal article" date="2016" name="Antonie Van Leeuwenhoek">
        <title>Photobacterium sanguinicancri sp. nov. isolated from marine animals.</title>
        <authorList>
            <person name="Gomez-Gil B."/>
            <person name="Roque A."/>
            <person name="Rotllant G."/>
            <person name="Romalde J.L."/>
            <person name="Doce A."/>
            <person name="Eggermont M."/>
            <person name="Defoirdt T."/>
        </authorList>
    </citation>
    <scope>NUCLEOTIDE SEQUENCE [LARGE SCALE GENOMIC DNA]</scope>
    <source>
        <strain evidence="2 3">CAIM 1827</strain>
    </source>
</reference>
<dbReference type="RefSeq" id="WP_062691428.1">
    <property type="nucleotide sequence ID" value="NZ_AP024851.1"/>
</dbReference>
<organism evidence="1 4">
    <name type="scientific">Photobacterium sanguinicancri</name>
    <dbReference type="NCBI Taxonomy" id="875932"/>
    <lineage>
        <taxon>Bacteria</taxon>
        <taxon>Pseudomonadati</taxon>
        <taxon>Pseudomonadota</taxon>
        <taxon>Gammaproteobacteria</taxon>
        <taxon>Vibrionales</taxon>
        <taxon>Vibrionaceae</taxon>
        <taxon>Photobacterium</taxon>
    </lineage>
</organism>
<proteinExistence type="predicted"/>